<dbReference type="OrthoDB" id="10405677at2759"/>
<protein>
    <submittedName>
        <fullName evidence="2">Uncharacterized protein</fullName>
    </submittedName>
</protein>
<feature type="region of interest" description="Disordered" evidence="1">
    <location>
        <begin position="249"/>
        <end position="269"/>
    </location>
</feature>
<feature type="compositionally biased region" description="Polar residues" evidence="1">
    <location>
        <begin position="255"/>
        <end position="265"/>
    </location>
</feature>
<sequence length="510" mass="56342">MTYLHDFYDTPDLFESWSSPYRQRQPSSDRLSDNPLPDRSRRGSFQTHASASTLFYRSLDIPESTSSVSHSTSSPLATFHSTVPYAASGPPRPPNKRPTLHGRSNHAESPPQVASTWDKALPALPRDSSLFGKLVSASKGLPKIILRTKHEEERAPQQTQTAPPLLKAPRLPLPPIVVTPPLSFLSGPPSAPPLRPRIIRPPRWIASSYSSHRSGDSATSPSSALMQEIASDPALVWLEQLGVAALQKRGKTRGSEPQTPVNTPCDNEETPGFPRFLGETEEAPAQANLAQEEMGASTVPDTDNETTYFATLSSYDEQSVQVDRAGQEAERCQPDRFDDRDRKDDEHRGVPGVSAKENHPEGEHTIPASNIVDGQEDHEEQDWVEVDDEEIQERREISMESQTQKPRAKGARKQRSGERTRRSWFVRRSATQTGSRSQSPQEPAGPSVCPKCGASLPPSTASSSKPTSRSGVGRCSHPIIETHHTGDFILMNISNMNNNNSRRYYKVARE</sequence>
<feature type="compositionally biased region" description="Basic residues" evidence="1">
    <location>
        <begin position="94"/>
        <end position="104"/>
    </location>
</feature>
<keyword evidence="3" id="KW-1185">Reference proteome</keyword>
<feature type="region of interest" description="Disordered" evidence="1">
    <location>
        <begin position="1"/>
        <end position="47"/>
    </location>
</feature>
<dbReference type="AlphaFoldDB" id="A0A8S0WNW8"/>
<feature type="compositionally biased region" description="Acidic residues" evidence="1">
    <location>
        <begin position="374"/>
        <end position="383"/>
    </location>
</feature>
<reference evidence="2 3" key="1">
    <citation type="submission" date="2020-01" db="EMBL/GenBank/DDBJ databases">
        <authorList>
            <person name="Gupta K D."/>
        </authorList>
    </citation>
    <scope>NUCLEOTIDE SEQUENCE [LARGE SCALE GENOMIC DNA]</scope>
</reference>
<proteinExistence type="predicted"/>
<feature type="compositionally biased region" description="Basic and acidic residues" evidence="1">
    <location>
        <begin position="30"/>
        <end position="41"/>
    </location>
</feature>
<feature type="compositionally biased region" description="Basic and acidic residues" evidence="1">
    <location>
        <begin position="325"/>
        <end position="349"/>
    </location>
</feature>
<name>A0A8S0WNW8_CYCAE</name>
<feature type="region of interest" description="Disordered" evidence="1">
    <location>
        <begin position="81"/>
        <end position="115"/>
    </location>
</feature>
<gene>
    <name evidence="2" type="ORF">AAE3_LOCUS4060</name>
</gene>
<accession>A0A8S0WNW8</accession>
<comment type="caution">
    <text evidence="2">The sequence shown here is derived from an EMBL/GenBank/DDBJ whole genome shotgun (WGS) entry which is preliminary data.</text>
</comment>
<feature type="compositionally biased region" description="Polar residues" evidence="1">
    <location>
        <begin position="429"/>
        <end position="441"/>
    </location>
</feature>
<feature type="compositionally biased region" description="Polar residues" evidence="1">
    <location>
        <begin position="16"/>
        <end position="29"/>
    </location>
</feature>
<evidence type="ECO:0000313" key="2">
    <source>
        <dbReference type="EMBL" id="CAA7261842.1"/>
    </source>
</evidence>
<dbReference type="Proteomes" id="UP000467700">
    <property type="component" value="Unassembled WGS sequence"/>
</dbReference>
<feature type="region of interest" description="Disordered" evidence="1">
    <location>
        <begin position="315"/>
        <end position="383"/>
    </location>
</feature>
<feature type="region of interest" description="Disordered" evidence="1">
    <location>
        <begin position="396"/>
        <end position="478"/>
    </location>
</feature>
<evidence type="ECO:0000256" key="1">
    <source>
        <dbReference type="SAM" id="MobiDB-lite"/>
    </source>
</evidence>
<dbReference type="EMBL" id="CACVBS010000034">
    <property type="protein sequence ID" value="CAA7261842.1"/>
    <property type="molecule type" value="Genomic_DNA"/>
</dbReference>
<evidence type="ECO:0000313" key="3">
    <source>
        <dbReference type="Proteomes" id="UP000467700"/>
    </source>
</evidence>
<feature type="compositionally biased region" description="Low complexity" evidence="1">
    <location>
        <begin position="454"/>
        <end position="470"/>
    </location>
</feature>
<organism evidence="2 3">
    <name type="scientific">Cyclocybe aegerita</name>
    <name type="common">Black poplar mushroom</name>
    <name type="synonym">Agrocybe aegerita</name>
    <dbReference type="NCBI Taxonomy" id="1973307"/>
    <lineage>
        <taxon>Eukaryota</taxon>
        <taxon>Fungi</taxon>
        <taxon>Dikarya</taxon>
        <taxon>Basidiomycota</taxon>
        <taxon>Agaricomycotina</taxon>
        <taxon>Agaricomycetes</taxon>
        <taxon>Agaricomycetidae</taxon>
        <taxon>Agaricales</taxon>
        <taxon>Agaricineae</taxon>
        <taxon>Bolbitiaceae</taxon>
        <taxon>Cyclocybe</taxon>
    </lineage>
</organism>